<dbReference type="Pfam" id="PF16344">
    <property type="entry name" value="FecR_C"/>
    <property type="match status" value="1"/>
</dbReference>
<dbReference type="OrthoDB" id="1099963at2"/>
<evidence type="ECO:0000313" key="4">
    <source>
        <dbReference type="EMBL" id="SKB84486.1"/>
    </source>
</evidence>
<dbReference type="EMBL" id="FUZF01000011">
    <property type="protein sequence ID" value="SKB84486.1"/>
    <property type="molecule type" value="Genomic_DNA"/>
</dbReference>
<feature type="domain" description="Protein FecR C-terminal" evidence="3">
    <location>
        <begin position="320"/>
        <end position="389"/>
    </location>
</feature>
<feature type="domain" description="FecR protein" evidence="2">
    <location>
        <begin position="188"/>
        <end position="284"/>
    </location>
</feature>
<evidence type="ECO:0000313" key="5">
    <source>
        <dbReference type="Proteomes" id="UP000190150"/>
    </source>
</evidence>
<dbReference type="InterPro" id="IPR012373">
    <property type="entry name" value="Ferrdict_sens_TM"/>
</dbReference>
<proteinExistence type="predicted"/>
<protein>
    <submittedName>
        <fullName evidence="4">FecR family protein</fullName>
    </submittedName>
</protein>
<evidence type="ECO:0000259" key="2">
    <source>
        <dbReference type="Pfam" id="PF04773"/>
    </source>
</evidence>
<reference evidence="5" key="1">
    <citation type="submission" date="2017-02" db="EMBL/GenBank/DDBJ databases">
        <authorList>
            <person name="Varghese N."/>
            <person name="Submissions S."/>
        </authorList>
    </citation>
    <scope>NUCLEOTIDE SEQUENCE [LARGE SCALE GENOMIC DNA]</scope>
    <source>
        <strain evidence="5">DSM 24091</strain>
    </source>
</reference>
<organism evidence="4 5">
    <name type="scientific">Sphingobacterium nematocida</name>
    <dbReference type="NCBI Taxonomy" id="1513896"/>
    <lineage>
        <taxon>Bacteria</taxon>
        <taxon>Pseudomonadati</taxon>
        <taxon>Bacteroidota</taxon>
        <taxon>Sphingobacteriia</taxon>
        <taxon>Sphingobacteriales</taxon>
        <taxon>Sphingobacteriaceae</taxon>
        <taxon>Sphingobacterium</taxon>
    </lineage>
</organism>
<dbReference type="PANTHER" id="PTHR30273">
    <property type="entry name" value="PERIPLASMIC SIGNAL SENSOR AND SIGMA FACTOR ACTIVATOR FECR-RELATED"/>
    <property type="match status" value="1"/>
</dbReference>
<evidence type="ECO:0000256" key="1">
    <source>
        <dbReference type="SAM" id="Phobius"/>
    </source>
</evidence>
<gene>
    <name evidence="4" type="ORF">SAMN05660841_02662</name>
</gene>
<feature type="transmembrane region" description="Helical" evidence="1">
    <location>
        <begin position="98"/>
        <end position="117"/>
    </location>
</feature>
<dbReference type="AlphaFoldDB" id="A0A1T5EKQ0"/>
<dbReference type="Pfam" id="PF04773">
    <property type="entry name" value="FecR"/>
    <property type="match status" value="1"/>
</dbReference>
<dbReference type="InterPro" id="IPR032508">
    <property type="entry name" value="FecR_C"/>
</dbReference>
<keyword evidence="1" id="KW-1133">Transmembrane helix</keyword>
<dbReference type="PANTHER" id="PTHR30273:SF2">
    <property type="entry name" value="PROTEIN FECR"/>
    <property type="match status" value="1"/>
</dbReference>
<dbReference type="STRING" id="1513896.SAMN05660841_02662"/>
<name>A0A1T5EKQ0_9SPHI</name>
<accession>A0A1T5EKQ0</accession>
<dbReference type="InterPro" id="IPR006860">
    <property type="entry name" value="FecR"/>
</dbReference>
<evidence type="ECO:0000259" key="3">
    <source>
        <dbReference type="Pfam" id="PF16344"/>
    </source>
</evidence>
<keyword evidence="5" id="KW-1185">Reference proteome</keyword>
<dbReference type="GO" id="GO:0016989">
    <property type="term" value="F:sigma factor antagonist activity"/>
    <property type="evidence" value="ECO:0007669"/>
    <property type="project" value="TreeGrafter"/>
</dbReference>
<keyword evidence="1" id="KW-0812">Transmembrane</keyword>
<sequence length="391" mass="44388">MDISYKKPMILEAHNPYINHLFQRYLEGRYSEEDLDTLLAYFKLDEDSEQLRELIEQQFEKPILDVVDQEEVRNSVARIGKELEQKINPSQKAKPFKWWYAAAAVLFFFSITGIYLYNTSQVAQVPKLTSIYGDDVAPGGNRATITLSNGTLIELSADQDGVIASGSELSYSDGRKILDATKDIQYATLQTPRGGQYRLTLPDGSKVILNAESTLRYPNSFVNLKNREVSLSGEAYFEVAKDKQHPFIVLSAQQKIEVLGTHFNVSSYHNEETTLTTLVEGSVRVNNSILKPNQQSVLKEGQIRIREVDVEQAIAWKNGYLMFDDEPLYSIMQKIERWYDVEVVYAPGVDQTKRYGGGVSRYDAISKVLDKLKLTGSVHFKIEGRKITVMK</sequence>
<dbReference type="FunFam" id="2.60.120.1440:FF:000001">
    <property type="entry name" value="Putative anti-sigma factor"/>
    <property type="match status" value="1"/>
</dbReference>
<keyword evidence="1" id="KW-0472">Membrane</keyword>
<dbReference type="Gene3D" id="2.60.120.1440">
    <property type="match status" value="1"/>
</dbReference>
<dbReference type="Proteomes" id="UP000190150">
    <property type="component" value="Unassembled WGS sequence"/>
</dbReference>
<dbReference type="Gene3D" id="3.55.50.30">
    <property type="match status" value="1"/>
</dbReference>